<reference evidence="3 4" key="1">
    <citation type="journal article" date="2020" name="Food Funct.">
        <title>Screening of Lactobacillus salivarius strains from the feces of Chinese populations and the evaluation of their effects against intestinal inflammation in mice.</title>
        <authorList>
            <person name="Zhai Q."/>
            <person name="Shen X."/>
            <person name="Cen S."/>
            <person name="Zhang C."/>
            <person name="Tian F."/>
            <person name="Zhao J."/>
            <person name="Zhang H."/>
            <person name="Xue Y."/>
            <person name="Chen W."/>
        </authorList>
    </citation>
    <scope>NUCLEOTIDE SEQUENCE [LARGE SCALE GENOMIC DNA]</scope>
    <source>
        <strain evidence="3 4">FYNDL5_1.scaf</strain>
    </source>
</reference>
<dbReference type="InterPro" id="IPR050090">
    <property type="entry name" value="Tyrosine_recombinase_XerCD"/>
</dbReference>
<dbReference type="GO" id="GO:0006310">
    <property type="term" value="P:DNA recombination"/>
    <property type="evidence" value="ECO:0007669"/>
    <property type="project" value="UniProtKB-KW"/>
</dbReference>
<dbReference type="GO" id="GO:0003677">
    <property type="term" value="F:DNA binding"/>
    <property type="evidence" value="ECO:0007669"/>
    <property type="project" value="InterPro"/>
</dbReference>
<dbReference type="PROSITE" id="PS51898">
    <property type="entry name" value="TYR_RECOMBINASE"/>
    <property type="match status" value="1"/>
</dbReference>
<dbReference type="InterPro" id="IPR002104">
    <property type="entry name" value="Integrase_catalytic"/>
</dbReference>
<accession>A0A6N9ITQ0</accession>
<organism evidence="3 4">
    <name type="scientific">Ligilactobacillus salivarius</name>
    <dbReference type="NCBI Taxonomy" id="1624"/>
    <lineage>
        <taxon>Bacteria</taxon>
        <taxon>Bacillati</taxon>
        <taxon>Bacillota</taxon>
        <taxon>Bacilli</taxon>
        <taxon>Lactobacillales</taxon>
        <taxon>Lactobacillaceae</taxon>
        <taxon>Ligilactobacillus</taxon>
    </lineage>
</organism>
<dbReference type="GO" id="GO:0015074">
    <property type="term" value="P:DNA integration"/>
    <property type="evidence" value="ECO:0007669"/>
    <property type="project" value="InterPro"/>
</dbReference>
<evidence type="ECO:0000313" key="4">
    <source>
        <dbReference type="Proteomes" id="UP000471678"/>
    </source>
</evidence>
<dbReference type="AlphaFoldDB" id="A0A6N9ITQ0"/>
<proteinExistence type="predicted"/>
<dbReference type="EMBL" id="VSUB01000025">
    <property type="protein sequence ID" value="MYY65813.1"/>
    <property type="molecule type" value="Genomic_DNA"/>
</dbReference>
<dbReference type="PANTHER" id="PTHR30349:SF82">
    <property type="entry name" value="INTEGRASE_RECOMBINASE YOEC-RELATED"/>
    <property type="match status" value="1"/>
</dbReference>
<evidence type="ECO:0000256" key="1">
    <source>
        <dbReference type="ARBA" id="ARBA00023172"/>
    </source>
</evidence>
<dbReference type="Proteomes" id="UP000471678">
    <property type="component" value="Unassembled WGS sequence"/>
</dbReference>
<dbReference type="PANTHER" id="PTHR30349">
    <property type="entry name" value="PHAGE INTEGRASE-RELATED"/>
    <property type="match status" value="1"/>
</dbReference>
<name>A0A6N9ITQ0_9LACO</name>
<comment type="caution">
    <text evidence="3">The sequence shown here is derived from an EMBL/GenBank/DDBJ whole genome shotgun (WGS) entry which is preliminary data.</text>
</comment>
<dbReference type="InterPro" id="IPR013762">
    <property type="entry name" value="Integrase-like_cat_sf"/>
</dbReference>
<sequence>MHIEKRVNIMKKGQKIETAEVRSEPLKTEYKIKQVRDLIKDYTREPLRNKIIFNIGINNGIRTGDIVKLKIEDVYGKDYARIRESKTGKTRDIRLNVANIKQDIIDYIGSKKWNDDDYLFTSHKDPRKPISTTAVYRIFKRLNEVSGGQLPHLTAHSMRRTFGYMYYKKTRDIATLMKLFNHSSQAITLRYIGMDREELRNNLKDFEL</sequence>
<feature type="domain" description="Tyr recombinase" evidence="2">
    <location>
        <begin position="21"/>
        <end position="204"/>
    </location>
</feature>
<dbReference type="Pfam" id="PF00589">
    <property type="entry name" value="Phage_integrase"/>
    <property type="match status" value="1"/>
</dbReference>
<evidence type="ECO:0000259" key="2">
    <source>
        <dbReference type="PROSITE" id="PS51898"/>
    </source>
</evidence>
<dbReference type="InterPro" id="IPR011010">
    <property type="entry name" value="DNA_brk_join_enz"/>
</dbReference>
<gene>
    <name evidence="3" type="ORF">FYL25_10530</name>
</gene>
<keyword evidence="1" id="KW-0233">DNA recombination</keyword>
<protein>
    <submittedName>
        <fullName evidence="3">Tyrosine-type recombinase/integrase</fullName>
    </submittedName>
</protein>
<evidence type="ECO:0000313" key="3">
    <source>
        <dbReference type="EMBL" id="MYY65813.1"/>
    </source>
</evidence>
<dbReference type="Gene3D" id="1.10.443.10">
    <property type="entry name" value="Intergrase catalytic core"/>
    <property type="match status" value="1"/>
</dbReference>
<dbReference type="SUPFAM" id="SSF56349">
    <property type="entry name" value="DNA breaking-rejoining enzymes"/>
    <property type="match status" value="1"/>
</dbReference>